<dbReference type="OrthoDB" id="619536at2759"/>
<dbReference type="AlphaFoldDB" id="A0A8X7QVY8"/>
<sequence length="593" mass="65659">MSAATVSYLHRVRELLAGTLSSVEAGGSQDLESLVSELASCLNSLSENVASSASDDEHENDVTLNARDDEENEVLQVLDEILKFLSSPQIDQDVIDALSFELPKVISKFAGLSSRCLELAEAIVDRFVVACNPRDMLPVLCEALDAARVSLSLSSSSTPLLHGLSKVFISVRRRHYEQLKVAVPIVLNVLKDMSLEPDMQVEGLFDKALGIAVSIKDVALKLEKEEGTKVRCLLGLYVMQITAVLSISIKDKADSGVPLVMQLKPLLAYCGLTHLGLITGNDAERLINTVSKDDDDDDFLSSFHDINLGASLLFIWARISPEVADVANDVNELQSNPVKRWQAYGMLKHILASGDLLWEFKRHTIELLLDIVRGVTPSQCNEQIDCSQYTTSIYAALQAVTLVIMYAPDADLRKKTFEALKRIISDIPVPQRFDVLKALVTNSQSSTMRGILLDQVKDNMSTSSLQATDCDTHVTEFVELVLKPPHGGPPLFPDQSDEVLAALNLYRFALLNDSTGGNGFLTKKTLERDYKGWLLPLRTIVSGCIAENQREKDHDQEESSLEILCILYRIESLLYWCIELVEERLKNHGELCK</sequence>
<evidence type="ECO:0008006" key="3">
    <source>
        <dbReference type="Google" id="ProtNLM"/>
    </source>
</evidence>
<dbReference type="Pfam" id="PF08568">
    <property type="entry name" value="Kinetochor_Ybp2"/>
    <property type="match status" value="1"/>
</dbReference>
<evidence type="ECO:0000313" key="1">
    <source>
        <dbReference type="EMBL" id="KAG2274179.1"/>
    </source>
</evidence>
<dbReference type="Proteomes" id="UP000886595">
    <property type="component" value="Unassembled WGS sequence"/>
</dbReference>
<dbReference type="EMBL" id="JAAMPC010000012">
    <property type="protein sequence ID" value="KAG2274179.1"/>
    <property type="molecule type" value="Genomic_DNA"/>
</dbReference>
<dbReference type="InterPro" id="IPR019516">
    <property type="entry name" value="Glomulin/ALF4"/>
</dbReference>
<protein>
    <recommendedName>
        <fullName evidence="3">Aberrant root formation protein 4</fullName>
    </recommendedName>
</protein>
<dbReference type="GO" id="GO:0055105">
    <property type="term" value="F:ubiquitin-protein transferase inhibitor activity"/>
    <property type="evidence" value="ECO:0007669"/>
    <property type="project" value="TreeGrafter"/>
</dbReference>
<comment type="caution">
    <text evidence="1">The sequence shown here is derived from an EMBL/GenBank/DDBJ whole genome shotgun (WGS) entry which is preliminary data.</text>
</comment>
<gene>
    <name evidence="1" type="ORF">Bca52824_056734</name>
</gene>
<dbReference type="PANTHER" id="PTHR15430">
    <property type="entry name" value="GLOMULIN"/>
    <property type="match status" value="1"/>
</dbReference>
<proteinExistence type="predicted"/>
<dbReference type="PANTHER" id="PTHR15430:SF1">
    <property type="entry name" value="GLOMULIN"/>
    <property type="match status" value="1"/>
</dbReference>
<keyword evidence="2" id="KW-1185">Reference proteome</keyword>
<organism evidence="1 2">
    <name type="scientific">Brassica carinata</name>
    <name type="common">Ethiopian mustard</name>
    <name type="synonym">Abyssinian cabbage</name>
    <dbReference type="NCBI Taxonomy" id="52824"/>
    <lineage>
        <taxon>Eukaryota</taxon>
        <taxon>Viridiplantae</taxon>
        <taxon>Streptophyta</taxon>
        <taxon>Embryophyta</taxon>
        <taxon>Tracheophyta</taxon>
        <taxon>Spermatophyta</taxon>
        <taxon>Magnoliopsida</taxon>
        <taxon>eudicotyledons</taxon>
        <taxon>Gunneridae</taxon>
        <taxon>Pentapetalae</taxon>
        <taxon>rosids</taxon>
        <taxon>malvids</taxon>
        <taxon>Brassicales</taxon>
        <taxon>Brassicaceae</taxon>
        <taxon>Brassiceae</taxon>
        <taxon>Brassica</taxon>
    </lineage>
</organism>
<evidence type="ECO:0000313" key="2">
    <source>
        <dbReference type="Proteomes" id="UP000886595"/>
    </source>
</evidence>
<reference evidence="1 2" key="1">
    <citation type="submission" date="2020-02" db="EMBL/GenBank/DDBJ databases">
        <authorList>
            <person name="Ma Q."/>
            <person name="Huang Y."/>
            <person name="Song X."/>
            <person name="Pei D."/>
        </authorList>
    </citation>
    <scope>NUCLEOTIDE SEQUENCE [LARGE SCALE GENOMIC DNA]</scope>
    <source>
        <strain evidence="1">Sxm20200214</strain>
        <tissue evidence="1">Leaf</tissue>
    </source>
</reference>
<name>A0A8X7QVY8_BRACI</name>
<dbReference type="GO" id="GO:0005737">
    <property type="term" value="C:cytoplasm"/>
    <property type="evidence" value="ECO:0007669"/>
    <property type="project" value="TreeGrafter"/>
</dbReference>
<dbReference type="InterPro" id="IPR013877">
    <property type="entry name" value="YAP-bd/ALF4/Glomulin"/>
</dbReference>
<accession>A0A8X7QVY8</accession>